<gene>
    <name evidence="4" type="ORF">EPD60_09410</name>
</gene>
<feature type="domain" description="Ig-like" evidence="2">
    <location>
        <begin position="405"/>
        <end position="487"/>
    </location>
</feature>
<dbReference type="RefSeq" id="WP_131449121.1">
    <property type="nucleotide sequence ID" value="NZ_SJZI01000042.1"/>
</dbReference>
<dbReference type="PRINTS" id="PR01656">
    <property type="entry name" value="VACCYTOTOXIN"/>
</dbReference>
<dbReference type="Pfam" id="PF19406">
    <property type="entry name" value="PKD_5"/>
    <property type="match status" value="1"/>
</dbReference>
<dbReference type="InterPro" id="IPR003842">
    <property type="entry name" value="Vacuolating_cytotoxin"/>
</dbReference>
<organism evidence="4 5">
    <name type="scientific">Flaviaesturariibacter flavus</name>
    <dbReference type="NCBI Taxonomy" id="2502780"/>
    <lineage>
        <taxon>Bacteria</taxon>
        <taxon>Pseudomonadati</taxon>
        <taxon>Bacteroidota</taxon>
        <taxon>Chitinophagia</taxon>
        <taxon>Chitinophagales</taxon>
        <taxon>Chitinophagaceae</taxon>
        <taxon>Flaviaestuariibacter</taxon>
    </lineage>
</organism>
<name>A0A4R1BB77_9BACT</name>
<accession>A0A4R1BB77</accession>
<dbReference type="Proteomes" id="UP000295334">
    <property type="component" value="Unassembled WGS sequence"/>
</dbReference>
<reference evidence="4 5" key="1">
    <citation type="submission" date="2019-03" db="EMBL/GenBank/DDBJ databases">
        <authorList>
            <person name="Kim M.K.M."/>
        </authorList>
    </citation>
    <scope>NUCLEOTIDE SEQUENCE [LARGE SCALE GENOMIC DNA]</scope>
    <source>
        <strain evidence="4 5">17J68-12</strain>
    </source>
</reference>
<evidence type="ECO:0000313" key="5">
    <source>
        <dbReference type="Proteomes" id="UP000295334"/>
    </source>
</evidence>
<proteinExistence type="predicted"/>
<comment type="caution">
    <text evidence="4">The sequence shown here is derived from an EMBL/GenBank/DDBJ whole genome shotgun (WGS) entry which is preliminary data.</text>
</comment>
<dbReference type="InterPro" id="IPR044023">
    <property type="entry name" value="Ig_7"/>
</dbReference>
<evidence type="ECO:0000259" key="2">
    <source>
        <dbReference type="Pfam" id="PF19081"/>
    </source>
</evidence>
<dbReference type="Pfam" id="PF19081">
    <property type="entry name" value="Ig_7"/>
    <property type="match status" value="1"/>
</dbReference>
<protein>
    <submittedName>
        <fullName evidence="4">T9SS type A sorting domain-containing protein</fullName>
    </submittedName>
</protein>
<feature type="region of interest" description="Disordered" evidence="1">
    <location>
        <begin position="1720"/>
        <end position="1750"/>
    </location>
</feature>
<evidence type="ECO:0000313" key="4">
    <source>
        <dbReference type="EMBL" id="TCJ14214.1"/>
    </source>
</evidence>
<dbReference type="InterPro" id="IPR045828">
    <property type="entry name" value="PKD_Bacteroidetes"/>
</dbReference>
<evidence type="ECO:0000259" key="3">
    <source>
        <dbReference type="Pfam" id="PF19406"/>
    </source>
</evidence>
<dbReference type="OrthoDB" id="634921at2"/>
<sequence length="1830" mass="182122">MKTFACIRKCNAACTAVPRLFGHRSHKRAWLLGLVLTPLAALHAQTTSVFSQDFNGASAAATATASTYPAFTNAAYVNASTPGTTLFTHIVGGGQSASTLQFNTTTNGGVAGDFVAVSGGSSFQWALLRNVNLAAAPSVLKLKFRCKIDVGSTGSTSKLWVQVGSGFANEAGGSTAPTKPADPLVHSGFSFRFSNGTNGATVFDNTGSSNTGFTTSNITENYSEWTMIVNNSGSTYTYTDTTGATQTLANDKYDLFKDNVQFANDIAATTGTTAINQFKIGAYGTSSVGTGTFYLSWITAETIACSAPTLSGISQAGPVCSGADATINLTGLPASSPLSVSYNINGAATQTAALTSNASGAGTLSVPLTLANNGQTLTVTGISYAYCSSSFASNNSTMLSVAAAPATPANPAGAARCGAGTLTLSVDDPGAGLTVNWYDQSTGGNQVGTGASFTTPSLSATTTYYAELLNGGGCSSASRAAATATINTVPAITPGTAIGAAGATSAALAYTSSGTPTLYSINWDAGALAAGFANVNSTALSSSPLSLVTPAGASAGSYSGTITPATASCVGSPTAFSVTLNGPYTWTGAINSTDFTNMDNWSPQRATPTTADRLIFDGATAVITTMPAGQSIGSLVIRNNANVSFAHSAATTLTISNGLSVEAGSTLTQGSNVSLALNGGSSNIAGTYKLNSGTFNVTGATAVIVTGSFDNASTSATAITSSASVLQFASGNGVGTFNLLGNGGQIPQATWTTIADGNAVHSTINVTGVTSAANITATGSAAGTYGNLNFDMPGLTTAGYKVFNNAGAFVSGVTIAGNLTFGRTGSGSIQMTSGTPFTINVGGNVNVYAGSWNLMPFSGSNGTAIINIAGNLNIDGTQNYAATGYSRPIFNLSSARAGNTGTINLSGNLYLNSGANVAELAQTLGAGSINFTGSAGKTISVLNGSVLSGAVKLNIAKTGGASMALASNLAQPATGQLAFTSGILDLGAFNLTAGSVSGGSTSAYARTSGAGVFKMQAVPNSATLFPVGNSSYNPVQLTNGGGLDWTVQVATGISNVGAGVAARSIDRSWSITPSTNPTPAAATVRVYYNGASDGNASFTNSSNSQLWQNVSGTWTPRGASQSGQQDATVGNLNYVEAGGLQSFSTFIVSNITAPASFNVTGAGVYCDGTGRTLGVSGSESDISYQLKKNGSNQGSAVAGTGSALSFGTQPAGSYTVTATNAFGYEVTSAPATITDAGLFSVQLSVAQPVLCATGSTTINVTGGPSNGSITYAANGGTPQTATLDASGAATIATGTLSATTTFRVSAVSNGTCATAVNTAATVYVGSITASGLSNRDFCAGATVPAQTFSGNLPAGTQFTWVINGGTAIGMNASDTTGTGTMLPAFTAANATSQQLSAIVSVSPVITAPAGCRVLTATYRIRVNPMPQVSFVSGENQTVCAGSATAPIGLQGSQATGMTFRWTSSNTAVGSLATGAASSTAPAIASFIAQNSTGNTSIQTIYAVTPYLGSCSGPAISTTLTVNRSVVSLSYVGSPICGSDGAASGPRLNGSTGGTYSYINLGTGTATGLALNASTGVITPLQSVAGNYQVSYTLAGAAGACGGSVSAPVTITPRATLAGVSNRTVCPGVPQSLVFTSPQDGLGLSYIWTVSTTSGVSPAALGFTATAGSTNTINFTPVNNTGLPQRVTVSVKATPPNGSGYCASTTATFAVTINASCSIARSGDNSAGGSATQRTRTAPSNPEEATANAVTVGPNPTQSRVTVYLNAELQRQGGSWSVQLLSQQGAPLLKGASFAASRYTLDLSGQPAGVYVLQLVNRESGRIIRKQVVKL</sequence>
<keyword evidence="5" id="KW-1185">Reference proteome</keyword>
<feature type="domain" description="PKD-like" evidence="3">
    <location>
        <begin position="1437"/>
        <end position="1523"/>
    </location>
</feature>
<evidence type="ECO:0000256" key="1">
    <source>
        <dbReference type="SAM" id="MobiDB-lite"/>
    </source>
</evidence>
<dbReference type="GO" id="GO:0005576">
    <property type="term" value="C:extracellular region"/>
    <property type="evidence" value="ECO:0007669"/>
    <property type="project" value="InterPro"/>
</dbReference>
<feature type="compositionally biased region" description="Polar residues" evidence="1">
    <location>
        <begin position="1720"/>
        <end position="1739"/>
    </location>
</feature>
<dbReference type="EMBL" id="SJZI01000042">
    <property type="protein sequence ID" value="TCJ14214.1"/>
    <property type="molecule type" value="Genomic_DNA"/>
</dbReference>